<evidence type="ECO:0000256" key="4">
    <source>
        <dbReference type="PIRSR" id="PIRSR006806-1"/>
    </source>
</evidence>
<reference evidence="6" key="1">
    <citation type="submission" date="2020-08" db="EMBL/GenBank/DDBJ databases">
        <title>Genome public.</title>
        <authorList>
            <person name="Liu C."/>
            <person name="Sun Q."/>
        </authorList>
    </citation>
    <scope>NUCLEOTIDE SEQUENCE</scope>
    <source>
        <strain evidence="6">BX1005</strain>
    </source>
</reference>
<dbReference type="PANTHER" id="PTHR23407:SF1">
    <property type="entry name" value="5-FORMYLTETRAHYDROFOLATE CYCLO-LIGASE"/>
    <property type="match status" value="1"/>
</dbReference>
<feature type="binding site" evidence="4">
    <location>
        <begin position="4"/>
        <end position="8"/>
    </location>
    <ligand>
        <name>ATP</name>
        <dbReference type="ChEBI" id="CHEBI:30616"/>
    </ligand>
</feature>
<dbReference type="Gene3D" id="3.40.50.10420">
    <property type="entry name" value="NagB/RpiA/CoA transferase-like"/>
    <property type="match status" value="1"/>
</dbReference>
<dbReference type="SUPFAM" id="SSF100950">
    <property type="entry name" value="NagB/RpiA/CoA transferase-like"/>
    <property type="match status" value="1"/>
</dbReference>
<dbReference type="Proteomes" id="UP000606720">
    <property type="component" value="Unassembled WGS sequence"/>
</dbReference>
<dbReference type="InterPro" id="IPR002698">
    <property type="entry name" value="FTHF_cligase"/>
</dbReference>
<dbReference type="InterPro" id="IPR037171">
    <property type="entry name" value="NagB/RpiA_transferase-like"/>
</dbReference>
<dbReference type="GO" id="GO:0005524">
    <property type="term" value="F:ATP binding"/>
    <property type="evidence" value="ECO:0007669"/>
    <property type="project" value="UniProtKB-KW"/>
</dbReference>
<dbReference type="EMBL" id="JACOPH010000003">
    <property type="protein sequence ID" value="MBC5713662.1"/>
    <property type="molecule type" value="Genomic_DNA"/>
</dbReference>
<feature type="binding site" evidence="4">
    <location>
        <begin position="133"/>
        <end position="141"/>
    </location>
    <ligand>
        <name>ATP</name>
        <dbReference type="ChEBI" id="CHEBI:30616"/>
    </ligand>
</feature>
<comment type="similarity">
    <text evidence="1 5">Belongs to the 5-formyltetrahydrofolate cyclo-ligase family.</text>
</comment>
<keyword evidence="2 4" id="KW-0547">Nucleotide-binding</keyword>
<evidence type="ECO:0000256" key="2">
    <source>
        <dbReference type="ARBA" id="ARBA00022741"/>
    </source>
</evidence>
<sequence>MGRKQQIRKQHLSERSALSESVAEQLSAQISAYSREYLTGQNNLREHGVYGYYPLKKEVSLLHLYAWLSAEHVPLAFPRVCGDTMEFYQITSMEDFTEGAFHIMEPQMKCPVADFPKAYCFVPGSVFDLTGNRYGYGKGYYDRYFAQHEKLIRIGTAYEMQVEEWIEAEETDVKMQFLVTETGIRTFDR</sequence>
<evidence type="ECO:0000256" key="1">
    <source>
        <dbReference type="ARBA" id="ARBA00010638"/>
    </source>
</evidence>
<dbReference type="Pfam" id="PF01812">
    <property type="entry name" value="5-FTHF_cyc-lig"/>
    <property type="match status" value="1"/>
</dbReference>
<keyword evidence="7" id="KW-1185">Reference proteome</keyword>
<comment type="cofactor">
    <cofactor evidence="5">
        <name>Mg(2+)</name>
        <dbReference type="ChEBI" id="CHEBI:18420"/>
    </cofactor>
</comment>
<dbReference type="EC" id="6.3.3.2" evidence="5"/>
<comment type="caution">
    <text evidence="6">The sequence shown here is derived from an EMBL/GenBank/DDBJ whole genome shotgun (WGS) entry which is preliminary data.</text>
</comment>
<protein>
    <recommendedName>
        <fullName evidence="5">5-formyltetrahydrofolate cyclo-ligase</fullName>
        <ecNumber evidence="5">6.3.3.2</ecNumber>
    </recommendedName>
</protein>
<dbReference type="PIRSF" id="PIRSF006806">
    <property type="entry name" value="FTHF_cligase"/>
    <property type="match status" value="1"/>
</dbReference>
<accession>A0A923RSI0</accession>
<keyword evidence="5" id="KW-0479">Metal-binding</keyword>
<dbReference type="GO" id="GO:0046872">
    <property type="term" value="F:metal ion binding"/>
    <property type="evidence" value="ECO:0007669"/>
    <property type="project" value="UniProtKB-KW"/>
</dbReference>
<evidence type="ECO:0000256" key="5">
    <source>
        <dbReference type="RuleBase" id="RU361279"/>
    </source>
</evidence>
<evidence type="ECO:0000313" key="7">
    <source>
        <dbReference type="Proteomes" id="UP000606720"/>
    </source>
</evidence>
<proteinExistence type="inferred from homology"/>
<dbReference type="GO" id="GO:0030272">
    <property type="term" value="F:5-formyltetrahydrofolate cyclo-ligase activity"/>
    <property type="evidence" value="ECO:0007669"/>
    <property type="project" value="UniProtKB-EC"/>
</dbReference>
<keyword evidence="5" id="KW-0460">Magnesium</keyword>
<dbReference type="RefSeq" id="WP_178052152.1">
    <property type="nucleotide sequence ID" value="NZ_JACOPH010000003.1"/>
</dbReference>
<keyword evidence="6" id="KW-0436">Ligase</keyword>
<comment type="catalytic activity">
    <reaction evidence="5">
        <text>(6S)-5-formyl-5,6,7,8-tetrahydrofolate + ATP = (6R)-5,10-methenyltetrahydrofolate + ADP + phosphate</text>
        <dbReference type="Rhea" id="RHEA:10488"/>
        <dbReference type="ChEBI" id="CHEBI:30616"/>
        <dbReference type="ChEBI" id="CHEBI:43474"/>
        <dbReference type="ChEBI" id="CHEBI:57455"/>
        <dbReference type="ChEBI" id="CHEBI:57457"/>
        <dbReference type="ChEBI" id="CHEBI:456216"/>
        <dbReference type="EC" id="6.3.3.2"/>
    </reaction>
</comment>
<dbReference type="InterPro" id="IPR024185">
    <property type="entry name" value="FTHF_cligase-like_sf"/>
</dbReference>
<dbReference type="GO" id="GO:0009396">
    <property type="term" value="P:folic acid-containing compound biosynthetic process"/>
    <property type="evidence" value="ECO:0007669"/>
    <property type="project" value="TreeGrafter"/>
</dbReference>
<dbReference type="GO" id="GO:0035999">
    <property type="term" value="P:tetrahydrofolate interconversion"/>
    <property type="evidence" value="ECO:0007669"/>
    <property type="project" value="TreeGrafter"/>
</dbReference>
<evidence type="ECO:0000256" key="3">
    <source>
        <dbReference type="ARBA" id="ARBA00022840"/>
    </source>
</evidence>
<feature type="binding site" evidence="4">
    <location>
        <position position="58"/>
    </location>
    <ligand>
        <name>substrate</name>
    </ligand>
</feature>
<keyword evidence="3 4" id="KW-0067">ATP-binding</keyword>
<evidence type="ECO:0000313" key="6">
    <source>
        <dbReference type="EMBL" id="MBC5713662.1"/>
    </source>
</evidence>
<name>A0A923RSI0_9FIRM</name>
<gene>
    <name evidence="6" type="ORF">H8S17_05455</name>
</gene>
<organism evidence="6 7">
    <name type="scientific">Roseburia zhanii</name>
    <dbReference type="NCBI Taxonomy" id="2763064"/>
    <lineage>
        <taxon>Bacteria</taxon>
        <taxon>Bacillati</taxon>
        <taxon>Bacillota</taxon>
        <taxon>Clostridia</taxon>
        <taxon>Lachnospirales</taxon>
        <taxon>Lachnospiraceae</taxon>
        <taxon>Roseburia</taxon>
    </lineage>
</organism>
<dbReference type="PANTHER" id="PTHR23407">
    <property type="entry name" value="ATPASE INHIBITOR/5-FORMYLTETRAHYDROFOLATE CYCLO-LIGASE"/>
    <property type="match status" value="1"/>
</dbReference>
<dbReference type="AlphaFoldDB" id="A0A923RSI0"/>
<dbReference type="NCBIfam" id="TIGR02727">
    <property type="entry name" value="MTHFS_bact"/>
    <property type="match status" value="1"/>
</dbReference>